<proteinExistence type="predicted"/>
<feature type="domain" description="Serine hydrolase" evidence="3">
    <location>
        <begin position="39"/>
        <end position="285"/>
    </location>
</feature>
<dbReference type="Gene3D" id="3.40.50.1820">
    <property type="entry name" value="alpha/beta hydrolase"/>
    <property type="match status" value="1"/>
</dbReference>
<dbReference type="PANTHER" id="PTHR48070">
    <property type="entry name" value="ESTERASE OVCA2"/>
    <property type="match status" value="1"/>
</dbReference>
<dbReference type="GO" id="GO:0005737">
    <property type="term" value="C:cytoplasm"/>
    <property type="evidence" value="ECO:0007669"/>
    <property type="project" value="TreeGrafter"/>
</dbReference>
<feature type="compositionally biased region" description="Basic and acidic residues" evidence="2">
    <location>
        <begin position="99"/>
        <end position="112"/>
    </location>
</feature>
<reference evidence="4" key="1">
    <citation type="journal article" date="2020" name="Stud. Mycol.">
        <title>101 Dothideomycetes genomes: a test case for predicting lifestyles and emergence of pathogens.</title>
        <authorList>
            <person name="Haridas S."/>
            <person name="Albert R."/>
            <person name="Binder M."/>
            <person name="Bloem J."/>
            <person name="Labutti K."/>
            <person name="Salamov A."/>
            <person name="Andreopoulos B."/>
            <person name="Baker S."/>
            <person name="Barry K."/>
            <person name="Bills G."/>
            <person name="Bluhm B."/>
            <person name="Cannon C."/>
            <person name="Castanera R."/>
            <person name="Culley D."/>
            <person name="Daum C."/>
            <person name="Ezra D."/>
            <person name="Gonzalez J."/>
            <person name="Henrissat B."/>
            <person name="Kuo A."/>
            <person name="Liang C."/>
            <person name="Lipzen A."/>
            <person name="Lutzoni F."/>
            <person name="Magnuson J."/>
            <person name="Mondo S."/>
            <person name="Nolan M."/>
            <person name="Ohm R."/>
            <person name="Pangilinan J."/>
            <person name="Park H.-J."/>
            <person name="Ramirez L."/>
            <person name="Alfaro M."/>
            <person name="Sun H."/>
            <person name="Tritt A."/>
            <person name="Yoshinaga Y."/>
            <person name="Zwiers L.-H."/>
            <person name="Turgeon B."/>
            <person name="Goodwin S."/>
            <person name="Spatafora J."/>
            <person name="Crous P."/>
            <person name="Grigoriev I."/>
        </authorList>
    </citation>
    <scope>NUCLEOTIDE SEQUENCE</scope>
    <source>
        <strain evidence="4">CBS 161.51</strain>
    </source>
</reference>
<evidence type="ECO:0000256" key="1">
    <source>
        <dbReference type="ARBA" id="ARBA00022801"/>
    </source>
</evidence>
<name>A0A6A5SN50_9PLEO</name>
<keyword evidence="5" id="KW-1185">Reference proteome</keyword>
<dbReference type="Pfam" id="PF03959">
    <property type="entry name" value="FSH1"/>
    <property type="match status" value="1"/>
</dbReference>
<evidence type="ECO:0000256" key="2">
    <source>
        <dbReference type="SAM" id="MobiDB-lite"/>
    </source>
</evidence>
<protein>
    <submittedName>
        <fullName evidence="4">FSH1-domain-containing protein</fullName>
    </submittedName>
</protein>
<keyword evidence="1" id="KW-0378">Hydrolase</keyword>
<evidence type="ECO:0000259" key="3">
    <source>
        <dbReference type="Pfam" id="PF03959"/>
    </source>
</evidence>
<feature type="region of interest" description="Disordered" evidence="2">
    <location>
        <begin position="89"/>
        <end position="112"/>
    </location>
</feature>
<gene>
    <name evidence="4" type="ORF">EJ02DRAFT_455090</name>
</gene>
<dbReference type="OrthoDB" id="2094269at2759"/>
<dbReference type="EMBL" id="ML976046">
    <property type="protein sequence ID" value="KAF1941573.1"/>
    <property type="molecule type" value="Genomic_DNA"/>
</dbReference>
<dbReference type="InterPro" id="IPR029058">
    <property type="entry name" value="AB_hydrolase_fold"/>
</dbReference>
<evidence type="ECO:0000313" key="5">
    <source>
        <dbReference type="Proteomes" id="UP000800038"/>
    </source>
</evidence>
<dbReference type="InterPro" id="IPR005645">
    <property type="entry name" value="FSH-like_dom"/>
</dbReference>
<organism evidence="4 5">
    <name type="scientific">Clathrospora elynae</name>
    <dbReference type="NCBI Taxonomy" id="706981"/>
    <lineage>
        <taxon>Eukaryota</taxon>
        <taxon>Fungi</taxon>
        <taxon>Dikarya</taxon>
        <taxon>Ascomycota</taxon>
        <taxon>Pezizomycotina</taxon>
        <taxon>Dothideomycetes</taxon>
        <taxon>Pleosporomycetidae</taxon>
        <taxon>Pleosporales</taxon>
        <taxon>Diademaceae</taxon>
        <taxon>Clathrospora</taxon>
    </lineage>
</organism>
<dbReference type="GO" id="GO:0005634">
    <property type="term" value="C:nucleus"/>
    <property type="evidence" value="ECO:0007669"/>
    <property type="project" value="TreeGrafter"/>
</dbReference>
<dbReference type="Proteomes" id="UP000800038">
    <property type="component" value="Unassembled WGS sequence"/>
</dbReference>
<dbReference type="GO" id="GO:0016787">
    <property type="term" value="F:hydrolase activity"/>
    <property type="evidence" value="ECO:0007669"/>
    <property type="project" value="UniProtKB-KW"/>
</dbReference>
<evidence type="ECO:0000313" key="4">
    <source>
        <dbReference type="EMBL" id="KAF1941573.1"/>
    </source>
</evidence>
<dbReference type="AlphaFoldDB" id="A0A6A5SN50"/>
<dbReference type="PANTHER" id="PTHR48070:SF6">
    <property type="entry name" value="ESTERASE OVCA2"/>
    <property type="match status" value="1"/>
</dbReference>
<dbReference type="SUPFAM" id="SSF53474">
    <property type="entry name" value="alpha/beta-Hydrolases"/>
    <property type="match status" value="1"/>
</dbReference>
<dbReference type="GO" id="GO:0019748">
    <property type="term" value="P:secondary metabolic process"/>
    <property type="evidence" value="ECO:0007669"/>
    <property type="project" value="TreeGrafter"/>
</dbReference>
<dbReference type="InterPro" id="IPR050593">
    <property type="entry name" value="LovG"/>
</dbReference>
<sequence>MRLRHLLALSNPRLYTPTNLRTSYYWRTMAAAAPPPTRSVKILMLHGYTQSGPLFQAKTGALRKTLQKAFPSGIELVYPTAPIRLTPADESFLAGSTGKDGEGKGGGDNKEEQEIDAWAWWRRKGDAEPYTYEGLELGLSHIASVLKAQGPFDGVVGFSQGGAAAAMVASLLEPGRREAFEKQYKDGGMRYPESFEADTGYMEGSVHAPLKFAVSYSGFAARGKNPYHAFYEPRIATPILHFLGTQDVVVEEARSLALVKACTHSEDKYVVYHPGGHFLPSTQKASVNALIGFIKEVLQGEEESSKEEESVEDMDVPF</sequence>
<accession>A0A6A5SN50</accession>